<keyword evidence="10" id="KW-0520">NAD</keyword>
<dbReference type="InterPro" id="IPR022885">
    <property type="entry name" value="NDH1_su_D/H"/>
</dbReference>
<name>A0AAE5CD71_9BACT</name>
<dbReference type="NCBIfam" id="NF004739">
    <property type="entry name" value="PRK06075.1"/>
    <property type="match status" value="1"/>
</dbReference>
<dbReference type="Gene3D" id="3.30.460.80">
    <property type="entry name" value="NADH:ubiquinone oxidoreductase, 30kDa subunit"/>
    <property type="match status" value="1"/>
</dbReference>
<feature type="domain" description="NADH-quinone oxidoreductase subunit D" evidence="17">
    <location>
        <begin position="338"/>
        <end position="608"/>
    </location>
</feature>
<dbReference type="EMBL" id="JAACAK010000067">
    <property type="protein sequence ID" value="NIR75209.1"/>
    <property type="molecule type" value="Genomic_DNA"/>
</dbReference>
<dbReference type="HAMAP" id="MF_01357">
    <property type="entry name" value="NDH1_NuoC"/>
    <property type="match status" value="1"/>
</dbReference>
<dbReference type="InterPro" id="IPR014029">
    <property type="entry name" value="NADH_UbQ_OxRdtase_49kDa_CS"/>
</dbReference>
<dbReference type="InterPro" id="IPR037232">
    <property type="entry name" value="NADH_quin_OxRdtase_su_C/D-like"/>
</dbReference>
<dbReference type="Gene3D" id="1.10.645.10">
    <property type="entry name" value="Cytochrome-c3 Hydrogenase, chain B"/>
    <property type="match status" value="1"/>
</dbReference>
<dbReference type="PANTHER" id="PTHR11993:SF10">
    <property type="entry name" value="NADH DEHYDROGENASE [UBIQUINONE] IRON-SULFUR PROTEIN 2, MITOCHONDRIAL"/>
    <property type="match status" value="1"/>
</dbReference>
<comment type="subunit">
    <text evidence="13">NDH-1 is composed of 13 different subunits. Subunits NuoB, CD, E, F, and G constitute the peripheral sector of the complex.</text>
</comment>
<keyword evidence="18" id="KW-0560">Oxidoreductase</keyword>
<dbReference type="GO" id="GO:0005886">
    <property type="term" value="C:plasma membrane"/>
    <property type="evidence" value="ECO:0007669"/>
    <property type="project" value="UniProtKB-SubCell"/>
</dbReference>
<evidence type="ECO:0000313" key="18">
    <source>
        <dbReference type="EMBL" id="NIR75209.1"/>
    </source>
</evidence>
<dbReference type="InterPro" id="IPR029014">
    <property type="entry name" value="NiFe-Hase_large"/>
</dbReference>
<comment type="subcellular location">
    <subcellularLocation>
        <location evidence="2">Cell inner membrane</location>
        <topology evidence="2">Peripheral membrane protein</topology>
    </subcellularLocation>
</comment>
<dbReference type="GO" id="GO:0030964">
    <property type="term" value="C:NADH dehydrogenase complex"/>
    <property type="evidence" value="ECO:0007669"/>
    <property type="project" value="InterPro"/>
</dbReference>
<evidence type="ECO:0000256" key="10">
    <source>
        <dbReference type="ARBA" id="ARBA00023027"/>
    </source>
</evidence>
<comment type="similarity">
    <text evidence="4">In the C-terminal section; belongs to the complex I 49 kDa subunit family.</text>
</comment>
<proteinExistence type="inferred from homology"/>
<evidence type="ECO:0000256" key="5">
    <source>
        <dbReference type="ARBA" id="ARBA00022448"/>
    </source>
</evidence>
<dbReference type="HAMAP" id="MF_01397">
    <property type="entry name" value="NDH1_NuoCD_2"/>
    <property type="match status" value="1"/>
</dbReference>
<sequence length="608" mass="68432">MSSTTTSDNIDKGAGPVAPGERQDVAQLKTKFGPAIRSIELDAADEPVVYIAPDRNTEILQYLRDEQGYDMLRDVTGLDWGGGRPIQVVYELWASERRLPLRVKAEVPPSNPRLQTAFGIWHAANWLEREAYDMFGVKFDGHPDLRRILMPENYEEGYPLRKDFPLRGRFTRAEQTRRALARDLEDIYSLEELAVASRETRTAPRGLGVTAEIPTDVPDLEAKHMILNIGPQHPATHGVLRLVVELDGETIVKCTPHIGYLHTGFEKLSEYRTWNQVIPLTDRMDYLAPMIYNIGYALGVEKLLGLEVTPRCKVIRVICMELNRIFSHLIWIGTTAIDIGAFTPFLYTFEERERIYNLHEAYTGARMTTSVSRIGGMMADVPPGWLDAVRYFIETFPNTLDEVERLLSQNAIWIGRTQGVGVMGAAEATNAGLCGPNLRASGVPYDVRKDNPYLEYETYDFDVPIGEYGDVYDRYLVRMEEMRQSVRIIEQALDRVPDGPINVKDDRVILPPKSRVMNSIDGMIAHFKLVMEGLKVPAGETWYSVESSKGELGFYLVSDGGPKPVRCRYRGPSFMNMSNLPALVKGELVADIIAVNASIDIVLGEIDR</sequence>
<dbReference type="InterPro" id="IPR010218">
    <property type="entry name" value="NADH_DH_suC"/>
</dbReference>
<evidence type="ECO:0000256" key="4">
    <source>
        <dbReference type="ARBA" id="ARBA00010019"/>
    </source>
</evidence>
<feature type="domain" description="NADH:ubiquinone oxidoreductase 30kDa subunit" evidence="16">
    <location>
        <begin position="49"/>
        <end position="169"/>
    </location>
</feature>
<dbReference type="Proteomes" id="UP000702544">
    <property type="component" value="Unassembled WGS sequence"/>
</dbReference>
<comment type="caution">
    <text evidence="18">The sequence shown here is derived from an EMBL/GenBank/DDBJ whole genome shotgun (WGS) entry which is preliminary data.</text>
</comment>
<keyword evidence="8" id="KW-0874">Quinone</keyword>
<reference evidence="18 19" key="1">
    <citation type="submission" date="2020-01" db="EMBL/GenBank/DDBJ databases">
        <title>Genomes assembled from Gulf of Kutch pelagic sediment metagenomes.</title>
        <authorList>
            <person name="Chandrashekar M."/>
            <person name="Mahajan M.S."/>
            <person name="Dave K.J."/>
            <person name="Vatsa P."/>
            <person name="Nathani N.M."/>
        </authorList>
    </citation>
    <scope>NUCLEOTIDE SEQUENCE [LARGE SCALE GENOMIC DNA]</scope>
    <source>
        <strain evidence="18">KS3-K002</strain>
    </source>
</reference>
<comment type="catalytic activity">
    <reaction evidence="14">
        <text>a quinone + NADH + 5 H(+)(in) = a quinol + NAD(+) + 4 H(+)(out)</text>
        <dbReference type="Rhea" id="RHEA:57888"/>
        <dbReference type="ChEBI" id="CHEBI:15378"/>
        <dbReference type="ChEBI" id="CHEBI:24646"/>
        <dbReference type="ChEBI" id="CHEBI:57540"/>
        <dbReference type="ChEBI" id="CHEBI:57945"/>
        <dbReference type="ChEBI" id="CHEBI:132124"/>
    </reaction>
</comment>
<protein>
    <submittedName>
        <fullName evidence="18">NADH dehydrogenase (Quinone) subunit D</fullName>
        <ecNumber evidence="18">1.6.5.11</ecNumber>
    </submittedName>
</protein>
<evidence type="ECO:0000256" key="15">
    <source>
        <dbReference type="SAM" id="MobiDB-lite"/>
    </source>
</evidence>
<evidence type="ECO:0000256" key="1">
    <source>
        <dbReference type="ARBA" id="ARBA00002378"/>
    </source>
</evidence>
<evidence type="ECO:0000256" key="9">
    <source>
        <dbReference type="ARBA" id="ARBA00022967"/>
    </source>
</evidence>
<dbReference type="Pfam" id="PF00346">
    <property type="entry name" value="Complex1_49kDa"/>
    <property type="match status" value="1"/>
</dbReference>
<dbReference type="GO" id="GO:0051287">
    <property type="term" value="F:NAD binding"/>
    <property type="evidence" value="ECO:0007669"/>
    <property type="project" value="InterPro"/>
</dbReference>
<dbReference type="InterPro" id="IPR001135">
    <property type="entry name" value="NADH_Q_OxRdtase_suD"/>
</dbReference>
<accession>A0AAE5CD71</accession>
<dbReference type="SUPFAM" id="SSF143243">
    <property type="entry name" value="Nqo5-like"/>
    <property type="match status" value="1"/>
</dbReference>
<dbReference type="PROSITE" id="PS00535">
    <property type="entry name" value="COMPLEX1_49K"/>
    <property type="match status" value="1"/>
</dbReference>
<dbReference type="EC" id="1.6.5.11" evidence="18"/>
<dbReference type="AlphaFoldDB" id="A0AAE5CD71"/>
<dbReference type="PROSITE" id="PS00542">
    <property type="entry name" value="COMPLEX1_30K"/>
    <property type="match status" value="1"/>
</dbReference>
<dbReference type="GO" id="GO:0048038">
    <property type="term" value="F:quinone binding"/>
    <property type="evidence" value="ECO:0007669"/>
    <property type="project" value="UniProtKB-KW"/>
</dbReference>
<evidence type="ECO:0000256" key="12">
    <source>
        <dbReference type="ARBA" id="ARBA00023268"/>
    </source>
</evidence>
<dbReference type="GO" id="GO:0008137">
    <property type="term" value="F:NADH dehydrogenase (ubiquinone) activity"/>
    <property type="evidence" value="ECO:0007669"/>
    <property type="project" value="InterPro"/>
</dbReference>
<dbReference type="NCBIfam" id="TIGR01962">
    <property type="entry name" value="NuoD"/>
    <property type="match status" value="1"/>
</dbReference>
<evidence type="ECO:0000259" key="16">
    <source>
        <dbReference type="Pfam" id="PF00329"/>
    </source>
</evidence>
<keyword evidence="9" id="KW-1278">Translocase</keyword>
<evidence type="ECO:0000256" key="3">
    <source>
        <dbReference type="ARBA" id="ARBA00005769"/>
    </source>
</evidence>
<comment type="similarity">
    <text evidence="3">Belongs to the complex I 49 kDa subunit family.</text>
</comment>
<evidence type="ECO:0000259" key="17">
    <source>
        <dbReference type="Pfam" id="PF00346"/>
    </source>
</evidence>
<evidence type="ECO:0000256" key="6">
    <source>
        <dbReference type="ARBA" id="ARBA00022475"/>
    </source>
</evidence>
<evidence type="ECO:0000256" key="7">
    <source>
        <dbReference type="ARBA" id="ARBA00022519"/>
    </source>
</evidence>
<keyword evidence="12" id="KW-0511">Multifunctional enzyme</keyword>
<dbReference type="HAMAP" id="MF_01358">
    <property type="entry name" value="NDH1_NuoD"/>
    <property type="match status" value="1"/>
</dbReference>
<keyword evidence="5" id="KW-0813">Transport</keyword>
<dbReference type="InterPro" id="IPR001268">
    <property type="entry name" value="NADH_UbQ_OxRdtase_30kDa_su"/>
</dbReference>
<dbReference type="GO" id="GO:0050136">
    <property type="term" value="F:NADH dehydrogenase (quinone) (non-electrogenic) activity"/>
    <property type="evidence" value="ECO:0007669"/>
    <property type="project" value="InterPro"/>
</dbReference>
<dbReference type="PANTHER" id="PTHR11993">
    <property type="entry name" value="NADH-UBIQUINONE OXIDOREDUCTASE 49 KDA SUBUNIT"/>
    <property type="match status" value="1"/>
</dbReference>
<dbReference type="InterPro" id="IPR020396">
    <property type="entry name" value="NADH_UbQ_OxRdtase_CS"/>
</dbReference>
<evidence type="ECO:0000256" key="14">
    <source>
        <dbReference type="ARBA" id="ARBA00047712"/>
    </source>
</evidence>
<evidence type="ECO:0000256" key="2">
    <source>
        <dbReference type="ARBA" id="ARBA00004417"/>
    </source>
</evidence>
<comment type="function">
    <text evidence="1">NDH-1 shuttles electrons from NADH, via FMN and iron-sulfur (Fe-S) centers, to quinones in the respiratory chain. The immediate electron acceptor for the enzyme in this species is believed to be ubiquinone. Couples the redox reaction to proton translocation (for every two electrons transferred, four hydrogen ions are translocated across the cytoplasmic membrane), and thus conserves the redox energy in a proton gradient.</text>
</comment>
<dbReference type="Pfam" id="PF00329">
    <property type="entry name" value="Complex1_30kDa"/>
    <property type="match status" value="1"/>
</dbReference>
<evidence type="ECO:0000256" key="13">
    <source>
        <dbReference type="ARBA" id="ARBA00038617"/>
    </source>
</evidence>
<dbReference type="SUPFAM" id="SSF56762">
    <property type="entry name" value="HydB/Nqo4-like"/>
    <property type="match status" value="1"/>
</dbReference>
<keyword evidence="7" id="KW-0997">Cell inner membrane</keyword>
<evidence type="ECO:0000256" key="11">
    <source>
        <dbReference type="ARBA" id="ARBA00023136"/>
    </source>
</evidence>
<keyword evidence="6" id="KW-1003">Cell membrane</keyword>
<feature type="region of interest" description="Disordered" evidence="15">
    <location>
        <begin position="1"/>
        <end position="22"/>
    </location>
</feature>
<gene>
    <name evidence="18" type="primary">nuoD</name>
    <name evidence="18" type="ORF">GWO12_08870</name>
</gene>
<organism evidence="18 19">
    <name type="scientific">Candidatus Kutchimonas denitrificans</name>
    <dbReference type="NCBI Taxonomy" id="3056748"/>
    <lineage>
        <taxon>Bacteria</taxon>
        <taxon>Pseudomonadati</taxon>
        <taxon>Gemmatimonadota</taxon>
        <taxon>Gemmatimonadia</taxon>
        <taxon>Candidatus Palauibacterales</taxon>
        <taxon>Candidatus Palauibacteraceae</taxon>
        <taxon>Candidatus Kutchimonas</taxon>
    </lineage>
</organism>
<keyword evidence="11" id="KW-0472">Membrane</keyword>
<evidence type="ECO:0000256" key="8">
    <source>
        <dbReference type="ARBA" id="ARBA00022719"/>
    </source>
</evidence>
<evidence type="ECO:0000313" key="19">
    <source>
        <dbReference type="Proteomes" id="UP000702544"/>
    </source>
</evidence>
<dbReference type="InterPro" id="IPR026662">
    <property type="entry name" value="NDH-1_subunit_CD"/>
</dbReference>